<evidence type="ECO:0008006" key="3">
    <source>
        <dbReference type="Google" id="ProtNLM"/>
    </source>
</evidence>
<sequence>MKSFSNLLSSFVSKQYTPFLQKLNNCSLMQNTPTILMADILYLIECFEGFGPECKGIQPTGQEYLQQFFKVINNKNLDGFIGIKIILTIHLILYEFQIGDSIAEQMIKEGSVLHVQQNQQFSMFTQNYLMYLLKLAQNLKLFYACKIGQYPIFDQDLTQMQCQQNTRDQQFQQFQILNKNSNFRDTQLQYRNYQQKKLELNKQQSTGSITIEQKIIYLFKLHNLLNQCIQVLNICINTLKQLENQDSKNIFIELSCVLWNDCMLMYKFSSQELCKFLDSFRQLPSQQLLQIQQIYLVTINSSTQIKQLYQDRNYFDSQNIIKQPFWFEENKQLSQEIQNRIIDNKMQQIPDSTRKMNKVLTPQTQQNQISPTNIAQPFTSRIGNSEISTKTTIFSQPYFIANKKFQQQTKQLETQQSTNKRIKSHFGSIFSDEQLIISPKESSKLQQQL</sequence>
<dbReference type="EMBL" id="CAJJDM010000119">
    <property type="protein sequence ID" value="CAD8101803.1"/>
    <property type="molecule type" value="Genomic_DNA"/>
</dbReference>
<protein>
    <recommendedName>
        <fullName evidence="3">AP180 N-terminal homology (ANTH) domain-containing protein</fullName>
    </recommendedName>
</protein>
<keyword evidence="2" id="KW-1185">Reference proteome</keyword>
<evidence type="ECO:0000313" key="1">
    <source>
        <dbReference type="EMBL" id="CAD8101803.1"/>
    </source>
</evidence>
<dbReference type="Proteomes" id="UP000688137">
    <property type="component" value="Unassembled WGS sequence"/>
</dbReference>
<gene>
    <name evidence="1" type="ORF">PPRIM_AZ9-3.1.T1160140</name>
</gene>
<evidence type="ECO:0000313" key="2">
    <source>
        <dbReference type="Proteomes" id="UP000688137"/>
    </source>
</evidence>
<comment type="caution">
    <text evidence="1">The sequence shown here is derived from an EMBL/GenBank/DDBJ whole genome shotgun (WGS) entry which is preliminary data.</text>
</comment>
<name>A0A8S1PGD0_PARPR</name>
<organism evidence="1 2">
    <name type="scientific">Paramecium primaurelia</name>
    <dbReference type="NCBI Taxonomy" id="5886"/>
    <lineage>
        <taxon>Eukaryota</taxon>
        <taxon>Sar</taxon>
        <taxon>Alveolata</taxon>
        <taxon>Ciliophora</taxon>
        <taxon>Intramacronucleata</taxon>
        <taxon>Oligohymenophorea</taxon>
        <taxon>Peniculida</taxon>
        <taxon>Parameciidae</taxon>
        <taxon>Paramecium</taxon>
    </lineage>
</organism>
<dbReference type="AlphaFoldDB" id="A0A8S1PGD0"/>
<dbReference type="OMA" id="QFFRVIT"/>
<proteinExistence type="predicted"/>
<reference evidence="1" key="1">
    <citation type="submission" date="2021-01" db="EMBL/GenBank/DDBJ databases">
        <authorList>
            <consortium name="Genoscope - CEA"/>
            <person name="William W."/>
        </authorList>
    </citation>
    <scope>NUCLEOTIDE SEQUENCE</scope>
</reference>
<accession>A0A8S1PGD0</accession>